<keyword evidence="1" id="KW-0472">Membrane</keyword>
<sequence>MCRKWLFYDWLGYPNQNTQKTKYLHTTTQMQIPTDRKCNTTRKCNTIYKIQTTMSYIYWPILVILPFLYIHFISYIRYTMCTLHTTILVTYFTRYFVQTRIKNAKNYTIYIVMYENVGQIPQQYKSQEGL</sequence>
<dbReference type="Proteomes" id="UP000502315">
    <property type="component" value="Genome"/>
</dbReference>
<protein>
    <submittedName>
        <fullName evidence="2">p110_11L_2</fullName>
    </submittedName>
</protein>
<keyword evidence="1" id="KW-0812">Transmembrane</keyword>
<organism evidence="2 3">
    <name type="scientific">African swine fever virus</name>
    <name type="common">ASFV</name>
    <dbReference type="NCBI Taxonomy" id="10497"/>
    <lineage>
        <taxon>Viruses</taxon>
        <taxon>Varidnaviria</taxon>
        <taxon>Bamfordvirae</taxon>
        <taxon>Nucleocytoviricota</taxon>
        <taxon>Pokkesviricetes</taxon>
        <taxon>Asfuvirales</taxon>
        <taxon>Asfarviridae</taxon>
        <taxon>Asfivirus</taxon>
        <taxon>Asfivirus haemorrhagiae</taxon>
    </lineage>
</organism>
<organismHost>
    <name type="scientific">Phacochoerus africanus</name>
    <name type="common">Warthog</name>
    <dbReference type="NCBI Taxonomy" id="41426"/>
</organismHost>
<organismHost>
    <name type="scientific">Potamochoerus larvatus</name>
    <name type="common">Bushpig</name>
    <dbReference type="NCBI Taxonomy" id="273792"/>
</organismHost>
<accession>A0A6G7KU66</accession>
<organismHost>
    <name type="scientific">Ornithodoros moubata</name>
    <name type="common">Soft tick</name>
    <name type="synonym">Argasid tick</name>
    <dbReference type="NCBI Taxonomy" id="6938"/>
</organismHost>
<feature type="transmembrane region" description="Helical" evidence="1">
    <location>
        <begin position="56"/>
        <end position="76"/>
    </location>
</feature>
<organismHost>
    <name type="scientific">Sus scrofa</name>
    <name type="common">Pig</name>
    <dbReference type="NCBI Taxonomy" id="9823"/>
</organismHost>
<dbReference type="EMBL" id="MN641877">
    <property type="protein sequence ID" value="QII88869.2"/>
    <property type="molecule type" value="Genomic_DNA"/>
</dbReference>
<keyword evidence="1" id="KW-1133">Transmembrane helix</keyword>
<organismHost>
    <name type="scientific">Phacochoerus aethiopicus</name>
    <name type="common">Warthog</name>
    <dbReference type="NCBI Taxonomy" id="85517"/>
</organismHost>
<proteinExistence type="predicted"/>
<evidence type="ECO:0000313" key="3">
    <source>
        <dbReference type="Proteomes" id="UP000502315"/>
    </source>
</evidence>
<reference evidence="2 3" key="1">
    <citation type="submission" date="2019-11" db="EMBL/GenBank/DDBJ databases">
        <authorList>
            <person name="Ndlovu S.S."/>
            <person name="Carulei O."/>
        </authorList>
    </citation>
    <scope>NUCLEOTIDE SEQUENCE [LARGE SCALE GENOMIC DNA]</scope>
    <source>
        <strain evidence="2">RSA_2_2004</strain>
    </source>
</reference>
<evidence type="ECO:0000256" key="1">
    <source>
        <dbReference type="SAM" id="Phobius"/>
    </source>
</evidence>
<gene>
    <name evidence="2" type="primary">110_11L_2</name>
</gene>
<organismHost>
    <name type="scientific">Ornithodoros</name>
    <name type="common">relapsing fever ticks</name>
    <dbReference type="NCBI Taxonomy" id="6937"/>
</organismHost>
<name>A0A6G7KU66_ASF</name>
<evidence type="ECO:0000313" key="2">
    <source>
        <dbReference type="EMBL" id="QII88869.2"/>
    </source>
</evidence>